<dbReference type="InterPro" id="IPR004739">
    <property type="entry name" value="GMP_synth_GATase"/>
</dbReference>
<evidence type="ECO:0000256" key="1">
    <source>
        <dbReference type="ARBA" id="ARBA00002332"/>
    </source>
</evidence>
<dbReference type="Gene3D" id="3.30.300.10">
    <property type="match status" value="1"/>
</dbReference>
<evidence type="ECO:0000256" key="2">
    <source>
        <dbReference type="ARBA" id="ARBA00005153"/>
    </source>
</evidence>
<dbReference type="CDD" id="cd01742">
    <property type="entry name" value="GATase1_GMP_Synthase"/>
    <property type="match status" value="1"/>
</dbReference>
<dbReference type="EMBL" id="DXAY01000044">
    <property type="protein sequence ID" value="HIZ74012.1"/>
    <property type="molecule type" value="Genomic_DNA"/>
</dbReference>
<dbReference type="InterPro" id="IPR014729">
    <property type="entry name" value="Rossmann-like_a/b/a_fold"/>
</dbReference>
<dbReference type="PROSITE" id="PS51273">
    <property type="entry name" value="GATASE_TYPE_1"/>
    <property type="match status" value="1"/>
</dbReference>
<dbReference type="NCBIfam" id="TIGR00888">
    <property type="entry name" value="guaA_Nterm"/>
    <property type="match status" value="1"/>
</dbReference>
<evidence type="ECO:0000256" key="4">
    <source>
        <dbReference type="ARBA" id="ARBA00022598"/>
    </source>
</evidence>
<sequence length="423" mass="46873">MKNELVIVLDFGGQYNQLVARRVRECNVYCEIYSYRTDIEKIKEMNPKGIILTGGPNSCYLPDSPTYTDELFKLGIPVLGLCYGAQLMMHVLGGEVKKAEVREYGKTEVVIDKKESKVFQNVSTPTICWMSHFDYIAKVAPGFEITAHTADCPVAAAENAEQKLYAIQFHPEVLHTAEGTKMINNFVKNVCECAGDWKMDAFVENSIKAIREKVGDGKVLLALSGGVDSSVAAGLLSRAIGKQLTCVFVDHGLLRKNEGDEVEAVFGPEGNFDLNFIRVNAQERYYNKLAGVTEPEQKRKIIGEEFIRVFEEEAKKIGAVDFLAQGTIYPDVVESGLGGESAVIKSHHNVGGLPDYVDFKEIIEPLRDLFKDEVRKAGLELGIPEELVFRQPFPGPGLGIRIIGEVTAEKVKIVQDADAIYRE</sequence>
<dbReference type="NCBIfam" id="NF000848">
    <property type="entry name" value="PRK00074.1"/>
    <property type="match status" value="1"/>
</dbReference>
<proteinExistence type="predicted"/>
<keyword evidence="5 11" id="KW-0547">Nucleotide-binding</keyword>
<evidence type="ECO:0000313" key="13">
    <source>
        <dbReference type="EMBL" id="HIZ74012.1"/>
    </source>
</evidence>
<evidence type="ECO:0000313" key="14">
    <source>
        <dbReference type="Proteomes" id="UP000824116"/>
    </source>
</evidence>
<organism evidence="13 14">
    <name type="scientific">Candidatus Mediterraneibacter stercoravium</name>
    <dbReference type="NCBI Taxonomy" id="2838685"/>
    <lineage>
        <taxon>Bacteria</taxon>
        <taxon>Bacillati</taxon>
        <taxon>Bacillota</taxon>
        <taxon>Clostridia</taxon>
        <taxon>Lachnospirales</taxon>
        <taxon>Lachnospiraceae</taxon>
        <taxon>Mediterraneibacter</taxon>
    </lineage>
</organism>
<dbReference type="InterPro" id="IPR017926">
    <property type="entry name" value="GATASE"/>
</dbReference>
<dbReference type="Gene3D" id="3.40.50.880">
    <property type="match status" value="1"/>
</dbReference>
<evidence type="ECO:0000256" key="5">
    <source>
        <dbReference type="ARBA" id="ARBA00022741"/>
    </source>
</evidence>
<dbReference type="InterPro" id="IPR001674">
    <property type="entry name" value="GMP_synth_C"/>
</dbReference>
<evidence type="ECO:0000259" key="12">
    <source>
        <dbReference type="PROSITE" id="PS51553"/>
    </source>
</evidence>
<accession>A0A9D2G7T9</accession>
<comment type="function">
    <text evidence="1">Catalyzes the synthesis of GMP from XMP.</text>
</comment>
<dbReference type="InterPro" id="IPR022310">
    <property type="entry name" value="NAD/GMP_synthase"/>
</dbReference>
<dbReference type="GO" id="GO:0005524">
    <property type="term" value="F:ATP binding"/>
    <property type="evidence" value="ECO:0007669"/>
    <property type="project" value="UniProtKB-UniRule"/>
</dbReference>
<dbReference type="PANTHER" id="PTHR11922">
    <property type="entry name" value="GMP SYNTHASE-RELATED"/>
    <property type="match status" value="1"/>
</dbReference>
<dbReference type="FunFam" id="3.40.50.620:FF:000001">
    <property type="entry name" value="GMP synthase [glutamine-hydrolyzing]"/>
    <property type="match status" value="1"/>
</dbReference>
<dbReference type="PROSITE" id="PS51553">
    <property type="entry name" value="GMPS_ATP_PPASE"/>
    <property type="match status" value="1"/>
</dbReference>
<dbReference type="FunFam" id="3.40.50.880:FF:000001">
    <property type="entry name" value="GMP synthase [glutamine-hydrolyzing]"/>
    <property type="match status" value="1"/>
</dbReference>
<name>A0A9D2G7T9_9FIRM</name>
<dbReference type="PRINTS" id="PR00097">
    <property type="entry name" value="ANTSNTHASEII"/>
</dbReference>
<dbReference type="EC" id="6.3.5.2" evidence="3"/>
<dbReference type="InterPro" id="IPR025777">
    <property type="entry name" value="GMPS_ATP_PPase_dom"/>
</dbReference>
<reference evidence="13" key="2">
    <citation type="submission" date="2021-04" db="EMBL/GenBank/DDBJ databases">
        <authorList>
            <person name="Gilroy R."/>
        </authorList>
    </citation>
    <scope>NUCLEOTIDE SEQUENCE</scope>
    <source>
        <strain evidence="13">CHK196-3914</strain>
    </source>
</reference>
<dbReference type="InterPro" id="IPR029062">
    <property type="entry name" value="Class_I_gatase-like"/>
</dbReference>
<evidence type="ECO:0000256" key="6">
    <source>
        <dbReference type="ARBA" id="ARBA00022749"/>
    </source>
</evidence>
<comment type="caution">
    <text evidence="13">The sequence shown here is derived from an EMBL/GenBank/DDBJ whole genome shotgun (WGS) entry which is preliminary data.</text>
</comment>
<dbReference type="CDD" id="cd01997">
    <property type="entry name" value="GMP_synthase_C"/>
    <property type="match status" value="1"/>
</dbReference>
<keyword evidence="8 11" id="KW-0067">ATP-binding</keyword>
<keyword evidence="7 11" id="KW-0658">Purine biosynthesis</keyword>
<dbReference type="AlphaFoldDB" id="A0A9D2G7T9"/>
<evidence type="ECO:0000256" key="3">
    <source>
        <dbReference type="ARBA" id="ARBA00012746"/>
    </source>
</evidence>
<comment type="pathway">
    <text evidence="2">Purine metabolism; GMP biosynthesis; GMP from XMP (L-Gln route): step 1/1.</text>
</comment>
<feature type="domain" description="GMPS ATP-PPase" evidence="12">
    <location>
        <begin position="197"/>
        <end position="390"/>
    </location>
</feature>
<gene>
    <name evidence="13" type="primary">guaA</name>
    <name evidence="13" type="ORF">H9723_02030</name>
</gene>
<evidence type="ECO:0000256" key="10">
    <source>
        <dbReference type="ARBA" id="ARBA00031356"/>
    </source>
</evidence>
<dbReference type="Proteomes" id="UP000824116">
    <property type="component" value="Unassembled WGS sequence"/>
</dbReference>
<evidence type="ECO:0000256" key="7">
    <source>
        <dbReference type="ARBA" id="ARBA00022755"/>
    </source>
</evidence>
<evidence type="ECO:0000256" key="9">
    <source>
        <dbReference type="ARBA" id="ARBA00022962"/>
    </source>
</evidence>
<dbReference type="SUPFAM" id="SSF52317">
    <property type="entry name" value="Class I glutamine amidotransferase-like"/>
    <property type="match status" value="1"/>
</dbReference>
<feature type="binding site" evidence="11">
    <location>
        <begin position="224"/>
        <end position="230"/>
    </location>
    <ligand>
        <name>ATP</name>
        <dbReference type="ChEBI" id="CHEBI:30616"/>
    </ligand>
</feature>
<dbReference type="Gene3D" id="3.40.50.620">
    <property type="entry name" value="HUPs"/>
    <property type="match status" value="1"/>
</dbReference>
<dbReference type="PRINTS" id="PR00099">
    <property type="entry name" value="CPSGATASE"/>
</dbReference>
<keyword evidence="6 11" id="KW-0332">GMP biosynthesis</keyword>
<dbReference type="Pfam" id="PF02540">
    <property type="entry name" value="NAD_synthase"/>
    <property type="match status" value="1"/>
</dbReference>
<feature type="non-terminal residue" evidence="13">
    <location>
        <position position="423"/>
    </location>
</feature>
<reference evidence="13" key="1">
    <citation type="journal article" date="2021" name="PeerJ">
        <title>Extensive microbial diversity within the chicken gut microbiome revealed by metagenomics and culture.</title>
        <authorList>
            <person name="Gilroy R."/>
            <person name="Ravi A."/>
            <person name="Getino M."/>
            <person name="Pursley I."/>
            <person name="Horton D.L."/>
            <person name="Alikhan N.F."/>
            <person name="Baker D."/>
            <person name="Gharbi K."/>
            <person name="Hall N."/>
            <person name="Watson M."/>
            <person name="Adriaenssens E.M."/>
            <person name="Foster-Nyarko E."/>
            <person name="Jarju S."/>
            <person name="Secka A."/>
            <person name="Antonio M."/>
            <person name="Oren A."/>
            <person name="Chaudhuri R.R."/>
            <person name="La Ragione R."/>
            <person name="Hildebrand F."/>
            <person name="Pallen M.J."/>
        </authorList>
    </citation>
    <scope>NUCLEOTIDE SEQUENCE</scope>
    <source>
        <strain evidence="13">CHK196-3914</strain>
    </source>
</reference>
<dbReference type="PANTHER" id="PTHR11922:SF2">
    <property type="entry name" value="GMP SYNTHASE [GLUTAMINE-HYDROLYZING]"/>
    <property type="match status" value="1"/>
</dbReference>
<dbReference type="SUPFAM" id="SSF52402">
    <property type="entry name" value="Adenine nucleotide alpha hydrolases-like"/>
    <property type="match status" value="1"/>
</dbReference>
<evidence type="ECO:0000256" key="11">
    <source>
        <dbReference type="PROSITE-ProRule" id="PRU00886"/>
    </source>
</evidence>
<keyword evidence="4 13" id="KW-0436">Ligase</keyword>
<protein>
    <recommendedName>
        <fullName evidence="3">GMP synthase (glutamine-hydrolyzing)</fullName>
        <ecNumber evidence="3">6.3.5.2</ecNumber>
    </recommendedName>
    <alternativeName>
        <fullName evidence="10">Glutamine amidotransferase</fullName>
    </alternativeName>
</protein>
<dbReference type="GO" id="GO:0003921">
    <property type="term" value="F:GMP synthase activity"/>
    <property type="evidence" value="ECO:0007669"/>
    <property type="project" value="InterPro"/>
</dbReference>
<dbReference type="PRINTS" id="PR00096">
    <property type="entry name" value="GATASE"/>
</dbReference>
<dbReference type="GO" id="GO:0005829">
    <property type="term" value="C:cytosol"/>
    <property type="evidence" value="ECO:0007669"/>
    <property type="project" value="TreeGrafter"/>
</dbReference>
<keyword evidence="9" id="KW-0315">Glutamine amidotransferase</keyword>
<dbReference type="Pfam" id="PF00117">
    <property type="entry name" value="GATase"/>
    <property type="match status" value="1"/>
</dbReference>
<evidence type="ECO:0000256" key="8">
    <source>
        <dbReference type="ARBA" id="ARBA00022840"/>
    </source>
</evidence>